<accession>A0A7X8THY6</accession>
<proteinExistence type="predicted"/>
<organism evidence="2 3">
    <name type="scientific">Nesterenkonia sedimenti</name>
    <dbReference type="NCBI Taxonomy" id="1463632"/>
    <lineage>
        <taxon>Bacteria</taxon>
        <taxon>Bacillati</taxon>
        <taxon>Actinomycetota</taxon>
        <taxon>Actinomycetes</taxon>
        <taxon>Micrococcales</taxon>
        <taxon>Micrococcaceae</taxon>
        <taxon>Nesterenkonia</taxon>
    </lineage>
</organism>
<reference evidence="2 3" key="1">
    <citation type="submission" date="2020-04" db="EMBL/GenBank/DDBJ databases">
        <title>Nesterenkonia sp. nov., isolated from marine sediment.</title>
        <authorList>
            <person name="Zhang G."/>
        </authorList>
    </citation>
    <scope>NUCLEOTIDE SEQUENCE [LARGE SCALE GENOMIC DNA]</scope>
    <source>
        <strain evidence="2 3">MY13</strain>
    </source>
</reference>
<dbReference type="RefSeq" id="WP_168885952.1">
    <property type="nucleotide sequence ID" value="NZ_JABAHY010000001.1"/>
</dbReference>
<dbReference type="AlphaFoldDB" id="A0A7X8THY6"/>
<evidence type="ECO:0000313" key="2">
    <source>
        <dbReference type="EMBL" id="NLS08443.1"/>
    </source>
</evidence>
<keyword evidence="3" id="KW-1185">Reference proteome</keyword>
<gene>
    <name evidence="2" type="ORF">HGQ17_00155</name>
</gene>
<dbReference type="InterPro" id="IPR002937">
    <property type="entry name" value="Amino_oxidase"/>
</dbReference>
<sequence length="103" mass="11230">MGSLPQRHIATEAQQLLELAYDDAKRLGLNLHGLVTDFRKVVIDSDFYSLEPGNEKLRPVQATPVPGLTLAGDYTKQKHLATMEGAVVSGHYAAEAVRQELGT</sequence>
<dbReference type="SUPFAM" id="SSF51905">
    <property type="entry name" value="FAD/NAD(P)-binding domain"/>
    <property type="match status" value="1"/>
</dbReference>
<dbReference type="Pfam" id="PF01593">
    <property type="entry name" value="Amino_oxidase"/>
    <property type="match status" value="1"/>
</dbReference>
<dbReference type="InterPro" id="IPR036188">
    <property type="entry name" value="FAD/NAD-bd_sf"/>
</dbReference>
<dbReference type="Proteomes" id="UP000523139">
    <property type="component" value="Unassembled WGS sequence"/>
</dbReference>
<comment type="caution">
    <text evidence="2">The sequence shown here is derived from an EMBL/GenBank/DDBJ whole genome shotgun (WGS) entry which is preliminary data.</text>
</comment>
<evidence type="ECO:0000259" key="1">
    <source>
        <dbReference type="Pfam" id="PF01593"/>
    </source>
</evidence>
<feature type="domain" description="Amine oxidase" evidence="1">
    <location>
        <begin position="15"/>
        <end position="97"/>
    </location>
</feature>
<protein>
    <recommendedName>
        <fullName evidence="1">Amine oxidase domain-containing protein</fullName>
    </recommendedName>
</protein>
<evidence type="ECO:0000313" key="3">
    <source>
        <dbReference type="Proteomes" id="UP000523139"/>
    </source>
</evidence>
<name>A0A7X8THY6_9MICC</name>
<dbReference type="GO" id="GO:0016491">
    <property type="term" value="F:oxidoreductase activity"/>
    <property type="evidence" value="ECO:0007669"/>
    <property type="project" value="InterPro"/>
</dbReference>
<dbReference type="EMBL" id="JABAHY010000001">
    <property type="protein sequence ID" value="NLS08443.1"/>
    <property type="molecule type" value="Genomic_DNA"/>
</dbReference>